<protein>
    <submittedName>
        <fullName evidence="2">SFRICE_019732</fullName>
    </submittedName>
</protein>
<feature type="transmembrane region" description="Helical" evidence="1">
    <location>
        <begin position="6"/>
        <end position="27"/>
    </location>
</feature>
<keyword evidence="1" id="KW-1133">Transmembrane helix</keyword>
<organism evidence="2">
    <name type="scientific">Spodoptera frugiperda</name>
    <name type="common">Fall armyworm</name>
    <dbReference type="NCBI Taxonomy" id="7108"/>
    <lineage>
        <taxon>Eukaryota</taxon>
        <taxon>Metazoa</taxon>
        <taxon>Ecdysozoa</taxon>
        <taxon>Arthropoda</taxon>
        <taxon>Hexapoda</taxon>
        <taxon>Insecta</taxon>
        <taxon>Pterygota</taxon>
        <taxon>Neoptera</taxon>
        <taxon>Endopterygota</taxon>
        <taxon>Lepidoptera</taxon>
        <taxon>Glossata</taxon>
        <taxon>Ditrysia</taxon>
        <taxon>Noctuoidea</taxon>
        <taxon>Noctuidae</taxon>
        <taxon>Amphipyrinae</taxon>
        <taxon>Spodoptera</taxon>
    </lineage>
</organism>
<name>A0A2H1VP11_SPOFR</name>
<evidence type="ECO:0000313" key="2">
    <source>
        <dbReference type="EMBL" id="SOQ42571.1"/>
    </source>
</evidence>
<gene>
    <name evidence="2" type="ORF">SFRICE_019732</name>
</gene>
<sequence length="61" mass="7166">MGHPYYMGLIIQMVKITFMVYITIWSADYKEDAEIRKQGSRENICTWLLITNKLRVPDPCA</sequence>
<keyword evidence="1" id="KW-0472">Membrane</keyword>
<keyword evidence="1" id="KW-0812">Transmembrane</keyword>
<reference evidence="2" key="1">
    <citation type="submission" date="2016-07" db="EMBL/GenBank/DDBJ databases">
        <authorList>
            <person name="Bretaudeau A."/>
        </authorList>
    </citation>
    <scope>NUCLEOTIDE SEQUENCE</scope>
    <source>
        <strain evidence="2">Rice</strain>
        <tissue evidence="2">Whole body</tissue>
    </source>
</reference>
<dbReference type="AlphaFoldDB" id="A0A2H1VP11"/>
<evidence type="ECO:0000256" key="1">
    <source>
        <dbReference type="SAM" id="Phobius"/>
    </source>
</evidence>
<dbReference type="EMBL" id="ODYU01003599">
    <property type="protein sequence ID" value="SOQ42571.1"/>
    <property type="molecule type" value="Genomic_DNA"/>
</dbReference>
<accession>A0A2H1VP11</accession>
<proteinExistence type="predicted"/>